<feature type="DNA-binding region" description="OmpR/PhoB-type" evidence="5">
    <location>
        <begin position="130"/>
        <end position="228"/>
    </location>
</feature>
<dbReference type="Pfam" id="PF00072">
    <property type="entry name" value="Response_reg"/>
    <property type="match status" value="1"/>
</dbReference>
<dbReference type="PANTHER" id="PTHR48111:SF40">
    <property type="entry name" value="PHOSPHATE REGULON TRANSCRIPTIONAL REGULATORY PROTEIN PHOB"/>
    <property type="match status" value="1"/>
</dbReference>
<evidence type="ECO:0000256" key="1">
    <source>
        <dbReference type="ARBA" id="ARBA00022553"/>
    </source>
</evidence>
<dbReference type="SMART" id="SM00448">
    <property type="entry name" value="REC"/>
    <property type="match status" value="1"/>
</dbReference>
<gene>
    <name evidence="8" type="ORF">KOF26_02890</name>
</gene>
<dbReference type="InterPro" id="IPR001867">
    <property type="entry name" value="OmpR/PhoB-type_DNA-bd"/>
</dbReference>
<dbReference type="PANTHER" id="PTHR48111">
    <property type="entry name" value="REGULATOR OF RPOS"/>
    <property type="match status" value="1"/>
</dbReference>
<evidence type="ECO:0000313" key="9">
    <source>
        <dbReference type="Proteomes" id="UP000776276"/>
    </source>
</evidence>
<accession>A0ABS6BEQ7</accession>
<name>A0ABS6BEQ7_9SPHN</name>
<proteinExistence type="predicted"/>
<reference evidence="8 9" key="1">
    <citation type="submission" date="2021-06" db="EMBL/GenBank/DDBJ databases">
        <title>Sphingomonas sp. XMGL2, whole genome shotgun sequencing project.</title>
        <authorList>
            <person name="Zhao G."/>
            <person name="Shen L."/>
        </authorList>
    </citation>
    <scope>NUCLEOTIDE SEQUENCE [LARGE SCALE GENOMIC DNA]</scope>
    <source>
        <strain evidence="8 9">XMGL2</strain>
    </source>
</reference>
<evidence type="ECO:0000259" key="7">
    <source>
        <dbReference type="PROSITE" id="PS51755"/>
    </source>
</evidence>
<feature type="domain" description="Response regulatory" evidence="6">
    <location>
        <begin position="4"/>
        <end position="118"/>
    </location>
</feature>
<comment type="caution">
    <text evidence="8">The sequence shown here is derived from an EMBL/GenBank/DDBJ whole genome shotgun (WGS) entry which is preliminary data.</text>
</comment>
<dbReference type="PROSITE" id="PS50110">
    <property type="entry name" value="RESPONSE_REGULATORY"/>
    <property type="match status" value="1"/>
</dbReference>
<dbReference type="CDD" id="cd00383">
    <property type="entry name" value="trans_reg_C"/>
    <property type="match status" value="1"/>
</dbReference>
<sequence>MNLNLLMVEDDAPLAAMLSDELQRYDHQVTVVGDGGDALLELARHRYDAVILDRMLPKMDGISVLERLRREQATVPIIMLSALARAPEKVEGLEAGADDYIVKPVTVEELNARLHAVLRGRRWNNAGAPSDTIEVAGLVISPARFRVWRDGKPILLPKVEFKLLAELARNAETVLTRAMLLERVWGYDFIPTTNIVDVYIRRLRIKLTEDGSEDPVVTVRGVGYMLSA</sequence>
<protein>
    <submittedName>
        <fullName evidence="8">Response regulator transcription factor</fullName>
    </submittedName>
</protein>
<evidence type="ECO:0000256" key="2">
    <source>
        <dbReference type="ARBA" id="ARBA00023012"/>
    </source>
</evidence>
<evidence type="ECO:0000256" key="4">
    <source>
        <dbReference type="PROSITE-ProRule" id="PRU00169"/>
    </source>
</evidence>
<keyword evidence="9" id="KW-1185">Reference proteome</keyword>
<dbReference type="SMART" id="SM00862">
    <property type="entry name" value="Trans_reg_C"/>
    <property type="match status" value="1"/>
</dbReference>
<evidence type="ECO:0000256" key="5">
    <source>
        <dbReference type="PROSITE-ProRule" id="PRU01091"/>
    </source>
</evidence>
<dbReference type="PROSITE" id="PS51755">
    <property type="entry name" value="OMPR_PHOB"/>
    <property type="match status" value="1"/>
</dbReference>
<feature type="modified residue" description="4-aspartylphosphate" evidence="4">
    <location>
        <position position="53"/>
    </location>
</feature>
<feature type="domain" description="OmpR/PhoB-type" evidence="7">
    <location>
        <begin position="130"/>
        <end position="228"/>
    </location>
</feature>
<keyword evidence="1 4" id="KW-0597">Phosphoprotein</keyword>
<organism evidence="8 9">
    <name type="scientific">Sphingomonas quercus</name>
    <dbReference type="NCBI Taxonomy" id="2842451"/>
    <lineage>
        <taxon>Bacteria</taxon>
        <taxon>Pseudomonadati</taxon>
        <taxon>Pseudomonadota</taxon>
        <taxon>Alphaproteobacteria</taxon>
        <taxon>Sphingomonadales</taxon>
        <taxon>Sphingomonadaceae</taxon>
        <taxon>Sphingomonas</taxon>
    </lineage>
</organism>
<keyword evidence="2" id="KW-0902">Two-component regulatory system</keyword>
<keyword evidence="3 5" id="KW-0238">DNA-binding</keyword>
<dbReference type="InterPro" id="IPR039420">
    <property type="entry name" value="WalR-like"/>
</dbReference>
<dbReference type="InterPro" id="IPR001789">
    <property type="entry name" value="Sig_transdc_resp-reg_receiver"/>
</dbReference>
<evidence type="ECO:0000259" key="6">
    <source>
        <dbReference type="PROSITE" id="PS50110"/>
    </source>
</evidence>
<dbReference type="RefSeq" id="WP_216319629.1">
    <property type="nucleotide sequence ID" value="NZ_JAHKRT010000001.1"/>
</dbReference>
<dbReference type="EMBL" id="JAHKRT010000001">
    <property type="protein sequence ID" value="MBU3076800.1"/>
    <property type="molecule type" value="Genomic_DNA"/>
</dbReference>
<dbReference type="Pfam" id="PF00486">
    <property type="entry name" value="Trans_reg_C"/>
    <property type="match status" value="1"/>
</dbReference>
<dbReference type="Proteomes" id="UP000776276">
    <property type="component" value="Unassembled WGS sequence"/>
</dbReference>
<evidence type="ECO:0000313" key="8">
    <source>
        <dbReference type="EMBL" id="MBU3076800.1"/>
    </source>
</evidence>
<evidence type="ECO:0000256" key="3">
    <source>
        <dbReference type="ARBA" id="ARBA00023125"/>
    </source>
</evidence>
<dbReference type="CDD" id="cd17574">
    <property type="entry name" value="REC_OmpR"/>
    <property type="match status" value="1"/>
</dbReference>